<proteinExistence type="predicted"/>
<dbReference type="SMART" id="SM00181">
    <property type="entry name" value="EGF"/>
    <property type="match status" value="7"/>
</dbReference>
<keyword evidence="7" id="KW-1185">Reference proteome</keyword>
<dbReference type="Gene3D" id="2.10.25.10">
    <property type="entry name" value="Laminin"/>
    <property type="match status" value="3"/>
</dbReference>
<dbReference type="Pfam" id="PF25024">
    <property type="entry name" value="EGF_TEN"/>
    <property type="match status" value="1"/>
</dbReference>
<keyword evidence="2" id="KW-0677">Repeat</keyword>
<dbReference type="AlphaFoldDB" id="A0A183FJ67"/>
<feature type="domain" description="EGF-like" evidence="5">
    <location>
        <begin position="116"/>
        <end position="148"/>
    </location>
</feature>
<dbReference type="EMBL" id="UZAH01025795">
    <property type="protein sequence ID" value="VDO70633.1"/>
    <property type="molecule type" value="Genomic_DNA"/>
</dbReference>
<protein>
    <submittedName>
        <fullName evidence="8">EGF-like domain-containing protein</fullName>
    </submittedName>
</protein>
<keyword evidence="1 4" id="KW-0245">EGF-like domain</keyword>
<organism evidence="7 8">
    <name type="scientific">Heligmosomoides polygyrus</name>
    <name type="common">Parasitic roundworm</name>
    <dbReference type="NCBI Taxonomy" id="6339"/>
    <lineage>
        <taxon>Eukaryota</taxon>
        <taxon>Metazoa</taxon>
        <taxon>Ecdysozoa</taxon>
        <taxon>Nematoda</taxon>
        <taxon>Chromadorea</taxon>
        <taxon>Rhabditida</taxon>
        <taxon>Rhabditina</taxon>
        <taxon>Rhabditomorpha</taxon>
        <taxon>Strongyloidea</taxon>
        <taxon>Heligmosomidae</taxon>
        <taxon>Heligmosomoides</taxon>
    </lineage>
</organism>
<gene>
    <name evidence="6" type="ORF">HPBE_LOCUS7025</name>
</gene>
<comment type="caution">
    <text evidence="4">Lacks conserved residue(s) required for the propagation of feature annotation.</text>
</comment>
<evidence type="ECO:0000259" key="5">
    <source>
        <dbReference type="PROSITE" id="PS50026"/>
    </source>
</evidence>
<evidence type="ECO:0000256" key="1">
    <source>
        <dbReference type="ARBA" id="ARBA00022536"/>
    </source>
</evidence>
<accession>A0A3P7YZZ1</accession>
<evidence type="ECO:0000256" key="4">
    <source>
        <dbReference type="PROSITE-ProRule" id="PRU00076"/>
    </source>
</evidence>
<feature type="disulfide bond" evidence="4">
    <location>
        <begin position="138"/>
        <end position="147"/>
    </location>
</feature>
<dbReference type="Proteomes" id="UP000050761">
    <property type="component" value="Unassembled WGS sequence"/>
</dbReference>
<dbReference type="GO" id="GO:0008045">
    <property type="term" value="P:motor neuron axon guidance"/>
    <property type="evidence" value="ECO:0007669"/>
    <property type="project" value="TreeGrafter"/>
</dbReference>
<dbReference type="PROSITE" id="PS00022">
    <property type="entry name" value="EGF_1"/>
    <property type="match status" value="1"/>
</dbReference>
<name>A0A183FJ67_HELPZ</name>
<accession>A0A183FJ67</accession>
<reference evidence="6 7" key="1">
    <citation type="submission" date="2018-11" db="EMBL/GenBank/DDBJ databases">
        <authorList>
            <consortium name="Pathogen Informatics"/>
        </authorList>
    </citation>
    <scope>NUCLEOTIDE SEQUENCE [LARGE SCALE GENOMIC DNA]</scope>
</reference>
<evidence type="ECO:0000256" key="3">
    <source>
        <dbReference type="ARBA" id="ARBA00023157"/>
    </source>
</evidence>
<evidence type="ECO:0000256" key="2">
    <source>
        <dbReference type="ARBA" id="ARBA00022737"/>
    </source>
</evidence>
<dbReference type="PROSITE" id="PS50026">
    <property type="entry name" value="EGF_3"/>
    <property type="match status" value="1"/>
</dbReference>
<feature type="disulfide bond" evidence="4">
    <location>
        <begin position="120"/>
        <end position="130"/>
    </location>
</feature>
<evidence type="ECO:0000313" key="8">
    <source>
        <dbReference type="WBParaSite" id="HPBE_0000702401-mRNA-1"/>
    </source>
</evidence>
<dbReference type="PANTHER" id="PTHR11219">
    <property type="entry name" value="TENEURIN AND N-ACETYLGLUCOSAMINE-1-PHOSPHODIESTER ALPHA-N-ACETYLGLUCOSAMINIDASE"/>
    <property type="match status" value="1"/>
</dbReference>
<dbReference type="PROSITE" id="PS01186">
    <property type="entry name" value="EGF_2"/>
    <property type="match status" value="1"/>
</dbReference>
<dbReference type="WBParaSite" id="HPBE_0000702401-mRNA-1">
    <property type="protein sequence ID" value="HPBE_0000702401-mRNA-1"/>
    <property type="gene ID" value="HPBE_0000702401"/>
</dbReference>
<sequence length="527" mass="57076">MSTSYNVMCFHPVLKSLPLMRFSTDIACLGTVEGPVTELARKEPGVDAADNSQCSHLNFCSHVGKCAGGVCVCPLNRIGLDCSIQIGCPGNCSRNGVCDITNKCICFDGWTSADCSTPLCRFDCHGHGRCVSRDECECSAGWTGEFCDQRGCVEGSCAHGTCVNSRCQCTDGWQGARCSIPICQNCTINGQCSSPNVCQCFDGYEAEDCSICQGPLCQTCDFDCAHGVCERETRTCSCARGWSGAACDVCRSANCQVKSSVLYIMPSTADREDVNVVVSVFGAEFPKTPTSSYTCIFGASYAEGRRISSSVVRCRVPRGLSIGRHLFNLAPEGSISVIPNFDVRPIHFTLYDACSPSVCKGVCVGPLCVCSKGTTGIYCDIIEIIPSIDRHFIENQKASVASEGTPYVVVLPTMPASLHRVSSTIDDLRFDSSRGIIEWTEPVGSVSPYEITVSSASLSGQEILRRNQQRLYFASAFRRTFALHSFRGSSGKQLKLANIHCSHFKLNTFEIFKIEANVCQIKLDSHP</sequence>
<keyword evidence="3 4" id="KW-1015">Disulfide bond</keyword>
<dbReference type="InterPro" id="IPR000742">
    <property type="entry name" value="EGF"/>
</dbReference>
<reference evidence="8" key="2">
    <citation type="submission" date="2019-09" db="UniProtKB">
        <authorList>
            <consortium name="WormBaseParasite"/>
        </authorList>
    </citation>
    <scope>IDENTIFICATION</scope>
</reference>
<dbReference type="InterPro" id="IPR051216">
    <property type="entry name" value="Teneurin"/>
</dbReference>
<dbReference type="PANTHER" id="PTHR11219:SF70">
    <property type="entry name" value="EGF-LIKE DOMAIN-CONTAINING PROTEIN"/>
    <property type="match status" value="1"/>
</dbReference>
<evidence type="ECO:0000313" key="7">
    <source>
        <dbReference type="Proteomes" id="UP000050761"/>
    </source>
</evidence>
<dbReference type="OrthoDB" id="5790562at2759"/>
<evidence type="ECO:0000313" key="6">
    <source>
        <dbReference type="EMBL" id="VDO70633.1"/>
    </source>
</evidence>